<feature type="compositionally biased region" description="Low complexity" evidence="2">
    <location>
        <begin position="152"/>
        <end position="161"/>
    </location>
</feature>
<keyword evidence="5" id="KW-1185">Reference proteome</keyword>
<dbReference type="InterPro" id="IPR035909">
    <property type="entry name" value="CheB_C"/>
</dbReference>
<evidence type="ECO:0000313" key="4">
    <source>
        <dbReference type="EMBL" id="AWV08161.1"/>
    </source>
</evidence>
<dbReference type="EMBL" id="CP029843">
    <property type="protein sequence ID" value="AWV08161.1"/>
    <property type="molecule type" value="Genomic_DNA"/>
</dbReference>
<organism evidence="4 5">
    <name type="scientific">Marilutibacter maris</name>
    <dbReference type="NCBI Taxonomy" id="1605891"/>
    <lineage>
        <taxon>Bacteria</taxon>
        <taxon>Pseudomonadati</taxon>
        <taxon>Pseudomonadota</taxon>
        <taxon>Gammaproteobacteria</taxon>
        <taxon>Lysobacterales</taxon>
        <taxon>Lysobacteraceae</taxon>
        <taxon>Marilutibacter</taxon>
    </lineage>
</organism>
<dbReference type="Gene3D" id="3.40.50.180">
    <property type="entry name" value="Methylesterase CheB, C-terminal domain"/>
    <property type="match status" value="1"/>
</dbReference>
<gene>
    <name evidence="4" type="ORF">C9I47_2483</name>
</gene>
<proteinExistence type="predicted"/>
<comment type="caution">
    <text evidence="1">Lacks conserved residue(s) required for the propagation of feature annotation.</text>
</comment>
<evidence type="ECO:0000256" key="1">
    <source>
        <dbReference type="PROSITE-ProRule" id="PRU00050"/>
    </source>
</evidence>
<feature type="region of interest" description="Disordered" evidence="2">
    <location>
        <begin position="314"/>
        <end position="346"/>
    </location>
</feature>
<name>A0A2U9T6I5_9GAMM</name>
<feature type="region of interest" description="Disordered" evidence="2">
    <location>
        <begin position="261"/>
        <end position="301"/>
    </location>
</feature>
<feature type="region of interest" description="Disordered" evidence="2">
    <location>
        <begin position="197"/>
        <end position="228"/>
    </location>
</feature>
<dbReference type="GO" id="GO:0005737">
    <property type="term" value="C:cytoplasm"/>
    <property type="evidence" value="ECO:0007669"/>
    <property type="project" value="InterPro"/>
</dbReference>
<accession>A0A2U9T6I5</accession>
<evidence type="ECO:0000256" key="2">
    <source>
        <dbReference type="SAM" id="MobiDB-lite"/>
    </source>
</evidence>
<feature type="compositionally biased region" description="Acidic residues" evidence="2">
    <location>
        <begin position="261"/>
        <end position="274"/>
    </location>
</feature>
<dbReference type="Proteomes" id="UP000249447">
    <property type="component" value="Chromosome"/>
</dbReference>
<reference evidence="4 5" key="1">
    <citation type="submission" date="2018-05" db="EMBL/GenBank/DDBJ databases">
        <title>The complete genome of Lysobacter maris HZ9B, a marine bacterium antagonistic against terrestrial plant pathogens.</title>
        <authorList>
            <person name="Zhang X.-Q."/>
        </authorList>
    </citation>
    <scope>NUCLEOTIDE SEQUENCE [LARGE SCALE GENOMIC DNA]</scope>
    <source>
        <strain evidence="4 5">HZ9B</strain>
    </source>
</reference>
<dbReference type="GO" id="GO:0000156">
    <property type="term" value="F:phosphorelay response regulator activity"/>
    <property type="evidence" value="ECO:0007669"/>
    <property type="project" value="InterPro"/>
</dbReference>
<dbReference type="InterPro" id="IPR000673">
    <property type="entry name" value="Sig_transdc_resp-reg_Me-estase"/>
</dbReference>
<dbReference type="SUPFAM" id="SSF52738">
    <property type="entry name" value="Methylesterase CheB, C-terminal domain"/>
    <property type="match status" value="1"/>
</dbReference>
<dbReference type="KEGG" id="lmb:C9I47_2483"/>
<dbReference type="AlphaFoldDB" id="A0A2U9T6I5"/>
<sequence length="572" mass="59174">MRHPAAGERLRSLLAEAGIESVLQGDPTQIAVESLTQASPEVVLVALDPDIEDALERFESVLGNPGIDVIYEEAELAAAREGWEAARWKRHLLAKLQGHDRVLPPRPDGAHDEPALRLSSVPEVSDEDYAAFDPVAGAVDGFDVPEPERSSPAPVGAADPAAPAIEAGPVESSTLETTKVETTAFNVETTAFEAAPFETAASPEVPPPPPIEAAADEAGPARPQAGYAFDPVNAEDAADAGSPDEATSGFEISFDASAVESDDNGDLEFSENDSESGGFDIVFDDGAQSGTAPKAPAEPSFGLDEHLRSLSLEPQQESDAAAGSETIDTTAAAAEQSAAEAPAAAVPVSASTFGELTLDDGNGSYAPADARADDERFGRDLADLDQRIASLELVEDHVDARLPGAVLVLAGIGGPDAVRQLLGALPVDFPRPVLVQQRLDGGRYDRLVAQMQRATTLPVHLAEPGRMAMAGFVYVLPAGLGIETAADGMRFVGEGQILPALPSADSAVLLLSGSDPADVDAVLKHRVGGALVAGQSAEGCYDPAAPEQLAARGGDLAAPTDLAQRLAERWPG</sequence>
<evidence type="ECO:0000259" key="3">
    <source>
        <dbReference type="PROSITE" id="PS50122"/>
    </source>
</evidence>
<feature type="compositionally biased region" description="Low complexity" evidence="2">
    <location>
        <begin position="331"/>
        <end position="346"/>
    </location>
</feature>
<feature type="region of interest" description="Disordered" evidence="2">
    <location>
        <begin position="141"/>
        <end position="161"/>
    </location>
</feature>
<feature type="domain" description="CheB-type methylesterase" evidence="3">
    <location>
        <begin position="401"/>
        <end position="488"/>
    </location>
</feature>
<protein>
    <recommendedName>
        <fullName evidence="3">CheB-type methylesterase domain-containing protein</fullName>
    </recommendedName>
</protein>
<feature type="compositionally biased region" description="Low complexity" evidence="2">
    <location>
        <begin position="212"/>
        <end position="225"/>
    </location>
</feature>
<evidence type="ECO:0000313" key="5">
    <source>
        <dbReference type="Proteomes" id="UP000249447"/>
    </source>
</evidence>
<dbReference type="PROSITE" id="PS50122">
    <property type="entry name" value="CHEB"/>
    <property type="match status" value="1"/>
</dbReference>
<dbReference type="Pfam" id="PF01339">
    <property type="entry name" value="CheB_methylest"/>
    <property type="match status" value="1"/>
</dbReference>
<dbReference type="GO" id="GO:0006935">
    <property type="term" value="P:chemotaxis"/>
    <property type="evidence" value="ECO:0007669"/>
    <property type="project" value="InterPro"/>
</dbReference>
<dbReference type="GO" id="GO:0008984">
    <property type="term" value="F:protein-glutamate methylesterase activity"/>
    <property type="evidence" value="ECO:0007669"/>
    <property type="project" value="InterPro"/>
</dbReference>